<evidence type="ECO:0000313" key="1">
    <source>
        <dbReference type="EMBL" id="SMH70419.1"/>
    </source>
</evidence>
<name>A0A2H1FCP4_9ARCH</name>
<proteinExistence type="predicted"/>
<protein>
    <submittedName>
        <fullName evidence="1">Uncharacterized protein</fullName>
    </submittedName>
</protein>
<dbReference type="Proteomes" id="UP000230607">
    <property type="component" value="Chromosome 1"/>
</dbReference>
<organism evidence="1 2">
    <name type="scientific">Candidatus Nitrosotalea okcheonensis</name>
    <dbReference type="NCBI Taxonomy" id="1903276"/>
    <lineage>
        <taxon>Archaea</taxon>
        <taxon>Nitrososphaerota</taxon>
        <taxon>Nitrososphaeria</taxon>
        <taxon>Nitrosotaleales</taxon>
        <taxon>Nitrosotaleaceae</taxon>
        <taxon>Nitrosotalea</taxon>
    </lineage>
</organism>
<keyword evidence="2" id="KW-1185">Reference proteome</keyword>
<gene>
    <name evidence="1" type="ORF">NCS_10226</name>
</gene>
<sequence length="56" mass="6581">MGIQSLKSKMFHKNFSQNIQNNGIIQTTLYIINKILHDYPTCYFMLKLLQHVSILP</sequence>
<reference evidence="2" key="1">
    <citation type="submission" date="2017-03" db="EMBL/GenBank/DDBJ databases">
        <authorList>
            <person name="Herbold C."/>
        </authorList>
    </citation>
    <scope>NUCLEOTIDE SEQUENCE [LARGE SCALE GENOMIC DNA]</scope>
</reference>
<dbReference type="EMBL" id="LT841358">
    <property type="protein sequence ID" value="SMH70419.1"/>
    <property type="molecule type" value="Genomic_DNA"/>
</dbReference>
<dbReference type="AlphaFoldDB" id="A0A2H1FCP4"/>
<accession>A0A2H1FCP4</accession>
<evidence type="ECO:0000313" key="2">
    <source>
        <dbReference type="Proteomes" id="UP000230607"/>
    </source>
</evidence>